<keyword evidence="4" id="KW-1185">Reference proteome</keyword>
<dbReference type="KEGG" id="ker:91104637"/>
<feature type="transmembrane region" description="Helical" evidence="2">
    <location>
        <begin position="284"/>
        <end position="306"/>
    </location>
</feature>
<feature type="compositionally biased region" description="Basic residues" evidence="1">
    <location>
        <begin position="348"/>
        <end position="358"/>
    </location>
</feature>
<organism evidence="3 4">
    <name type="scientific">Kwoniella europaea PYCC6329</name>
    <dbReference type="NCBI Taxonomy" id="1423913"/>
    <lineage>
        <taxon>Eukaryota</taxon>
        <taxon>Fungi</taxon>
        <taxon>Dikarya</taxon>
        <taxon>Basidiomycota</taxon>
        <taxon>Agaricomycotina</taxon>
        <taxon>Tremellomycetes</taxon>
        <taxon>Tremellales</taxon>
        <taxon>Cryptococcaceae</taxon>
        <taxon>Kwoniella</taxon>
    </lineage>
</organism>
<sequence>MSLIDQLVETVSTLAPITLSVPTTPIFQVSRFIHHVTTTPIHPVYFPYLRFGVIHAVRVTTVWAGLKKGKKRGGRLQDLFGYLALAWGGSTVTSLLLNQPPSWLVSPTPWIIYPLIYTLLVPTGLSAYIVDTCPTLLFGIIGGLVDGMTRGTTITSLATLLSSSSIGSSAISADGSINLWTYALLSLLAISSGGLIVGALGLSEDEWKLGTPGLLKGGLINTLDAWSASLVGLLWLTLTNQNSSLKPINEFIQSSLPHELKSSTSSSLSSDEKIAGDILDVPHARAICVMVLGTLLATKATILYVIGNKTKKVNKVDKKTELFILDEKDKEKTKVVKTPVKIGSSKPTPRKSPRAKSK</sequence>
<proteinExistence type="predicted"/>
<evidence type="ECO:0000313" key="3">
    <source>
        <dbReference type="EMBL" id="WWD07734.1"/>
    </source>
</evidence>
<evidence type="ECO:0000256" key="1">
    <source>
        <dbReference type="SAM" id="MobiDB-lite"/>
    </source>
</evidence>
<feature type="transmembrane region" description="Helical" evidence="2">
    <location>
        <begin position="79"/>
        <end position="98"/>
    </location>
</feature>
<name>A0AAX4KP57_9TREE</name>
<dbReference type="RefSeq" id="XP_066085701.1">
    <property type="nucleotide sequence ID" value="XM_066229604.1"/>
</dbReference>
<dbReference type="Proteomes" id="UP001358614">
    <property type="component" value="Chromosome 1"/>
</dbReference>
<keyword evidence="2" id="KW-1133">Transmembrane helix</keyword>
<feature type="transmembrane region" description="Helical" evidence="2">
    <location>
        <begin position="214"/>
        <end position="236"/>
    </location>
</feature>
<keyword evidence="2" id="KW-0812">Transmembrane</keyword>
<evidence type="ECO:0000256" key="2">
    <source>
        <dbReference type="SAM" id="Phobius"/>
    </source>
</evidence>
<feature type="transmembrane region" description="Helical" evidence="2">
    <location>
        <begin position="110"/>
        <end position="130"/>
    </location>
</feature>
<accession>A0AAX4KP57</accession>
<gene>
    <name evidence="3" type="ORF">V865_005836</name>
</gene>
<dbReference type="AlphaFoldDB" id="A0AAX4KP57"/>
<feature type="transmembrane region" description="Helical" evidence="2">
    <location>
        <begin position="179"/>
        <end position="202"/>
    </location>
</feature>
<dbReference type="GeneID" id="91104637"/>
<protein>
    <submittedName>
        <fullName evidence="3">Uncharacterized protein</fullName>
    </submittedName>
</protein>
<evidence type="ECO:0000313" key="4">
    <source>
        <dbReference type="Proteomes" id="UP001358614"/>
    </source>
</evidence>
<feature type="region of interest" description="Disordered" evidence="1">
    <location>
        <begin position="335"/>
        <end position="358"/>
    </location>
</feature>
<feature type="transmembrane region" description="Helical" evidence="2">
    <location>
        <begin position="48"/>
        <end position="67"/>
    </location>
</feature>
<keyword evidence="2" id="KW-0472">Membrane</keyword>
<dbReference type="EMBL" id="CP144089">
    <property type="protein sequence ID" value="WWD07734.1"/>
    <property type="molecule type" value="Genomic_DNA"/>
</dbReference>
<reference evidence="3 4" key="1">
    <citation type="submission" date="2024-01" db="EMBL/GenBank/DDBJ databases">
        <title>Comparative genomics of Cryptococcus and Kwoniella reveals pathogenesis evolution and contrasting modes of karyotype evolution via chromosome fusion or intercentromeric recombination.</title>
        <authorList>
            <person name="Coelho M.A."/>
            <person name="David-Palma M."/>
            <person name="Shea T."/>
            <person name="Bowers K."/>
            <person name="McGinley-Smith S."/>
            <person name="Mohammad A.W."/>
            <person name="Gnirke A."/>
            <person name="Yurkov A.M."/>
            <person name="Nowrousian M."/>
            <person name="Sun S."/>
            <person name="Cuomo C.A."/>
            <person name="Heitman J."/>
        </authorList>
    </citation>
    <scope>NUCLEOTIDE SEQUENCE [LARGE SCALE GENOMIC DNA]</scope>
    <source>
        <strain evidence="3 4">PYCC6329</strain>
    </source>
</reference>